<dbReference type="KEGG" id="bmor:110386274"/>
<dbReference type="EnsemblMetazoa" id="XM_038011022.1">
    <property type="protein sequence ID" value="XP_037866950.1"/>
    <property type="gene ID" value="LOC110386274"/>
</dbReference>
<dbReference type="Gene3D" id="3.60.10.10">
    <property type="entry name" value="Endonuclease/exonuclease/phosphatase"/>
    <property type="match status" value="1"/>
</dbReference>
<feature type="compositionally biased region" description="Polar residues" evidence="1">
    <location>
        <begin position="34"/>
        <end position="47"/>
    </location>
</feature>
<dbReference type="Pfam" id="PF03372">
    <property type="entry name" value="Exo_endo_phos"/>
    <property type="match status" value="1"/>
</dbReference>
<dbReference type="GO" id="GO:0003824">
    <property type="term" value="F:catalytic activity"/>
    <property type="evidence" value="ECO:0007669"/>
    <property type="project" value="InterPro"/>
</dbReference>
<dbReference type="AlphaFoldDB" id="A0A8R2QRF7"/>
<dbReference type="Proteomes" id="UP000005204">
    <property type="component" value="Unassembled WGS sequence"/>
</dbReference>
<dbReference type="SUPFAM" id="SSF56219">
    <property type="entry name" value="DNase I-like"/>
    <property type="match status" value="1"/>
</dbReference>
<feature type="region of interest" description="Disordered" evidence="1">
    <location>
        <begin position="1"/>
        <end position="59"/>
    </location>
</feature>
<dbReference type="InterPro" id="IPR005135">
    <property type="entry name" value="Endo/exonuclease/phosphatase"/>
</dbReference>
<evidence type="ECO:0000256" key="1">
    <source>
        <dbReference type="SAM" id="MobiDB-lite"/>
    </source>
</evidence>
<keyword evidence="4" id="KW-1185">Reference proteome</keyword>
<dbReference type="CDD" id="cd09076">
    <property type="entry name" value="L1-EN"/>
    <property type="match status" value="1"/>
</dbReference>
<reference evidence="4" key="1">
    <citation type="journal article" date="2008" name="Insect Biochem. Mol. Biol.">
        <title>The genome of a lepidopteran model insect, the silkworm Bombyx mori.</title>
        <authorList>
            <consortium name="International Silkworm Genome Consortium"/>
        </authorList>
    </citation>
    <scope>NUCLEOTIDE SEQUENCE [LARGE SCALE GENOMIC DNA]</scope>
    <source>
        <strain evidence="4">p50T</strain>
    </source>
</reference>
<name>A0A8R2QRF7_BOMMO</name>
<dbReference type="InterPro" id="IPR000477">
    <property type="entry name" value="RT_dom"/>
</dbReference>
<proteinExistence type="predicted"/>
<evidence type="ECO:0000259" key="2">
    <source>
        <dbReference type="PROSITE" id="PS50878"/>
    </source>
</evidence>
<dbReference type="CDD" id="cd01650">
    <property type="entry name" value="RT_nLTR_like"/>
    <property type="match status" value="1"/>
</dbReference>
<dbReference type="SUPFAM" id="SSF56672">
    <property type="entry name" value="DNA/RNA polymerases"/>
    <property type="match status" value="1"/>
</dbReference>
<reference evidence="3" key="2">
    <citation type="submission" date="2022-06" db="UniProtKB">
        <authorList>
            <consortium name="EnsemblMetazoa"/>
        </authorList>
    </citation>
    <scope>IDENTIFICATION</scope>
    <source>
        <strain evidence="3">p50T (Dazao)</strain>
    </source>
</reference>
<feature type="compositionally biased region" description="Polar residues" evidence="1">
    <location>
        <begin position="1"/>
        <end position="10"/>
    </location>
</feature>
<dbReference type="PROSITE" id="PS50878">
    <property type="entry name" value="RT_POL"/>
    <property type="match status" value="1"/>
</dbReference>
<dbReference type="PANTHER" id="PTHR47027:SF8">
    <property type="entry name" value="RIBONUCLEASE H"/>
    <property type="match status" value="1"/>
</dbReference>
<evidence type="ECO:0000313" key="4">
    <source>
        <dbReference type="Proteomes" id="UP000005204"/>
    </source>
</evidence>
<accession>A0A8R2QRF7</accession>
<organism evidence="3 4">
    <name type="scientific">Bombyx mori</name>
    <name type="common">Silk moth</name>
    <dbReference type="NCBI Taxonomy" id="7091"/>
    <lineage>
        <taxon>Eukaryota</taxon>
        <taxon>Metazoa</taxon>
        <taxon>Ecdysozoa</taxon>
        <taxon>Arthropoda</taxon>
        <taxon>Hexapoda</taxon>
        <taxon>Insecta</taxon>
        <taxon>Pterygota</taxon>
        <taxon>Neoptera</taxon>
        <taxon>Endopterygota</taxon>
        <taxon>Lepidoptera</taxon>
        <taxon>Glossata</taxon>
        <taxon>Ditrysia</taxon>
        <taxon>Bombycoidea</taxon>
        <taxon>Bombycidae</taxon>
        <taxon>Bombycinae</taxon>
        <taxon>Bombyx</taxon>
    </lineage>
</organism>
<dbReference type="Pfam" id="PF00078">
    <property type="entry name" value="RVT_1"/>
    <property type="match status" value="1"/>
</dbReference>
<dbReference type="InterPro" id="IPR036691">
    <property type="entry name" value="Endo/exonu/phosph_ase_sf"/>
</dbReference>
<protein>
    <recommendedName>
        <fullName evidence="2">Reverse transcriptase domain-containing protein</fullName>
    </recommendedName>
</protein>
<sequence length="849" mass="97368">MEAMSNNRNILSGDPADPRRSSITGSKSVKWATEDSSIVSHQATESVHATEDNKKPSIRHKHKIGTWNVQGILKPGKLEVIEKEMREYQLLIMGLCETHKKGRGHFKTPAGNTVFFSGHETESKNGVGVIMSRKLAPHITGYNTINDRIMTIRIDSTPIPLNIIQVYSPTAQSSQDDIDEFYGMLQTTIESISKREMTIIQGDWNAKVGSTEQDDHIRHIIGKYGLGTRNERGEKLIDFCVSQELAIMNTFFKHHKRRLYTWISPGDWFRNQIDYITIGKRWKSSVTNTRTFPGAECGSDHQLLVADIRLRLKSCHKNSKPTRRLAQPEYEYFQNKTEPELTPTEIKNTSSEAQWESFKSKIVKVLESMNIKSQPRKDWISDETWINIGKRKELKKGVRSVDNVDEDKNYYLENICTEIEHHADRYQTGDLFRKIKQITRKFKPSSWVIDDREGNPIHDIAKVTERWREYCEELYQDEDASCGIIHDPVKDPEPGILRSEIEEAIRKLKRDKAPGPDQITAEVLKGLGPNGVSNLHNICNAIWQTGHWPKDWVHSSILPLHKKGSVRNCSNYRTIALVSHASKILLHVINSRLKSFLDWQIPQEQAGFVRGRGTREQILNLRLIVEKCYEYNTPVFMCFVDYQKAFDCVKWEKLWEILNETGVPSHLVMLIRNLYESGFGSVSIENATSSKFRFQKGVRQGCVISPILFNIYGEYIMRQTLENWEGGVRIGGVQITNLRYADDTTLLASSEAEMKELLDRLEAISLNMGLAINKSKTKLLVVDRFSSTQRTDLLAEYEAVDQFVYLGSVITDKGSCEPEIRRRIGMAKTAMTQLSKISQIYERDNYKLD</sequence>
<dbReference type="RefSeq" id="XP_037866950.1">
    <property type="nucleotide sequence ID" value="XM_038011022.1"/>
</dbReference>
<dbReference type="GeneID" id="110386274"/>
<evidence type="ECO:0000313" key="3">
    <source>
        <dbReference type="EnsemblMetazoa" id="XP_037866950.1"/>
    </source>
</evidence>
<dbReference type="PANTHER" id="PTHR47027">
    <property type="entry name" value="REVERSE TRANSCRIPTASE DOMAIN-CONTAINING PROTEIN"/>
    <property type="match status" value="1"/>
</dbReference>
<dbReference type="GO" id="GO:0071897">
    <property type="term" value="P:DNA biosynthetic process"/>
    <property type="evidence" value="ECO:0007669"/>
    <property type="project" value="UniProtKB-ARBA"/>
</dbReference>
<dbReference type="InterPro" id="IPR043502">
    <property type="entry name" value="DNA/RNA_pol_sf"/>
</dbReference>
<feature type="domain" description="Reverse transcriptase" evidence="2">
    <location>
        <begin position="541"/>
        <end position="810"/>
    </location>
</feature>